<name>A0A7U7PY73_9STAP</name>
<dbReference type="Proteomes" id="UP000236509">
    <property type="component" value="Unassembled WGS sequence"/>
</dbReference>
<evidence type="ECO:0000256" key="3">
    <source>
        <dbReference type="ARBA" id="ARBA00013253"/>
    </source>
</evidence>
<evidence type="ECO:0000256" key="5">
    <source>
        <dbReference type="ARBA" id="ARBA00022741"/>
    </source>
</evidence>
<dbReference type="GO" id="GO:0005524">
    <property type="term" value="F:ATP binding"/>
    <property type="evidence" value="ECO:0007669"/>
    <property type="project" value="UniProtKB-KW"/>
</dbReference>
<gene>
    <name evidence="10" type="ORF">BN1326_40038</name>
</gene>
<dbReference type="GO" id="GO:0046654">
    <property type="term" value="P:tetrahydrofolate biosynthetic process"/>
    <property type="evidence" value="ECO:0007669"/>
    <property type="project" value="UniProtKB-UniPathway"/>
</dbReference>
<evidence type="ECO:0000259" key="9">
    <source>
        <dbReference type="PROSITE" id="PS00794"/>
    </source>
</evidence>
<dbReference type="GO" id="GO:0046656">
    <property type="term" value="P:folic acid biosynthetic process"/>
    <property type="evidence" value="ECO:0007669"/>
    <property type="project" value="UniProtKB-KW"/>
</dbReference>
<comment type="catalytic activity">
    <reaction evidence="1">
        <text>6-hydroxymethyl-7,8-dihydropterin + ATP = (7,8-dihydropterin-6-yl)methyl diphosphate + AMP + H(+)</text>
        <dbReference type="Rhea" id="RHEA:11412"/>
        <dbReference type="ChEBI" id="CHEBI:15378"/>
        <dbReference type="ChEBI" id="CHEBI:30616"/>
        <dbReference type="ChEBI" id="CHEBI:44841"/>
        <dbReference type="ChEBI" id="CHEBI:72950"/>
        <dbReference type="ChEBI" id="CHEBI:456215"/>
        <dbReference type="EC" id="2.7.6.3"/>
    </reaction>
</comment>
<dbReference type="InterPro" id="IPR035907">
    <property type="entry name" value="Hppk_sf"/>
</dbReference>
<dbReference type="Pfam" id="PF01288">
    <property type="entry name" value="HPPK"/>
    <property type="match status" value="1"/>
</dbReference>
<dbReference type="EMBL" id="CVOU01000016">
    <property type="protein sequence ID" value="CRI22495.1"/>
    <property type="molecule type" value="Genomic_DNA"/>
</dbReference>
<comment type="caution">
    <text evidence="10">The sequence shown here is derived from an EMBL/GenBank/DDBJ whole genome shotgun (WGS) entry which is preliminary data.</text>
</comment>
<organism evidence="10 11">
    <name type="scientific">Staphylococcus argenteus</name>
    <dbReference type="NCBI Taxonomy" id="985002"/>
    <lineage>
        <taxon>Bacteria</taxon>
        <taxon>Bacillati</taxon>
        <taxon>Bacillota</taxon>
        <taxon>Bacilli</taxon>
        <taxon>Bacillales</taxon>
        <taxon>Staphylococcaceae</taxon>
        <taxon>Staphylococcus</taxon>
    </lineage>
</organism>
<comment type="pathway">
    <text evidence="2">Cofactor biosynthesis; tetrahydrofolate biosynthesis; 2-amino-4-hydroxy-6-hydroxymethyl-7,8-dihydropteridine diphosphate from 7,8-dihydroneopterin triphosphate: step 4/4.</text>
</comment>
<accession>A0A7U7PY73</accession>
<evidence type="ECO:0000256" key="1">
    <source>
        <dbReference type="ARBA" id="ARBA00000198"/>
    </source>
</evidence>
<dbReference type="RefSeq" id="WP_000613713.1">
    <property type="nucleotide sequence ID" value="NC_016941.1"/>
</dbReference>
<dbReference type="AlphaFoldDB" id="A0A7U7PY73"/>
<evidence type="ECO:0000313" key="11">
    <source>
        <dbReference type="Proteomes" id="UP000236509"/>
    </source>
</evidence>
<dbReference type="SUPFAM" id="SSF55083">
    <property type="entry name" value="6-hydroxymethyl-7,8-dihydropterin pyrophosphokinase, HPPK"/>
    <property type="match status" value="1"/>
</dbReference>
<dbReference type="KEGG" id="suh:SAMSHR1132_04600"/>
<keyword evidence="6 10" id="KW-0418">Kinase</keyword>
<dbReference type="CDD" id="cd00483">
    <property type="entry name" value="HPPK"/>
    <property type="match status" value="1"/>
</dbReference>
<evidence type="ECO:0000256" key="8">
    <source>
        <dbReference type="ARBA" id="ARBA00022909"/>
    </source>
</evidence>
<keyword evidence="5" id="KW-0547">Nucleotide-binding</keyword>
<dbReference type="Gene3D" id="3.30.70.560">
    <property type="entry name" value="7,8-Dihydro-6-hydroxymethylpterin-pyrophosphokinase HPPK"/>
    <property type="match status" value="1"/>
</dbReference>
<dbReference type="NCBIfam" id="TIGR01498">
    <property type="entry name" value="folK"/>
    <property type="match status" value="1"/>
</dbReference>
<dbReference type="UniPathway" id="UPA00077">
    <property type="reaction ID" value="UER00155"/>
</dbReference>
<feature type="domain" description="7,8-dihydro-6-hydroxymethylpterin-pyrophosphokinase" evidence="9">
    <location>
        <begin position="88"/>
        <end position="99"/>
    </location>
</feature>
<reference evidence="10 11" key="1">
    <citation type="submission" date="2015-04" db="EMBL/GenBank/DDBJ databases">
        <authorList>
            <person name="Cao L."/>
            <person name="Gao C.H."/>
        </authorList>
    </citation>
    <scope>NUCLEOTIDE SEQUENCE [LARGE SCALE GENOMIC DNA]</scope>
    <source>
        <strain evidence="10 11">SH3</strain>
    </source>
</reference>
<keyword evidence="11" id="KW-1185">Reference proteome</keyword>
<keyword evidence="8" id="KW-0289">Folate biosynthesis</keyword>
<dbReference type="PANTHER" id="PTHR43071:SF1">
    <property type="entry name" value="2-AMINO-4-HYDROXY-6-HYDROXYMETHYLDIHYDROPTERIDINE PYROPHOSPHOKINASE"/>
    <property type="match status" value="1"/>
</dbReference>
<evidence type="ECO:0000313" key="10">
    <source>
        <dbReference type="EMBL" id="CRI22495.1"/>
    </source>
</evidence>
<dbReference type="EC" id="2.7.6.3" evidence="3"/>
<evidence type="ECO:0000256" key="6">
    <source>
        <dbReference type="ARBA" id="ARBA00022777"/>
    </source>
</evidence>
<dbReference type="GO" id="GO:0016301">
    <property type="term" value="F:kinase activity"/>
    <property type="evidence" value="ECO:0007669"/>
    <property type="project" value="UniProtKB-KW"/>
</dbReference>
<dbReference type="PROSITE" id="PS00794">
    <property type="entry name" value="HPPK"/>
    <property type="match status" value="1"/>
</dbReference>
<dbReference type="PANTHER" id="PTHR43071">
    <property type="entry name" value="2-AMINO-4-HYDROXY-6-HYDROXYMETHYLDIHYDROPTERIDINE PYROPHOSPHOKINASE"/>
    <property type="match status" value="1"/>
</dbReference>
<protein>
    <recommendedName>
        <fullName evidence="3">2-amino-4-hydroxy-6-hydroxymethyldihydropteridine diphosphokinase</fullName>
        <ecNumber evidence="3">2.7.6.3</ecNumber>
    </recommendedName>
</protein>
<keyword evidence="7" id="KW-0067">ATP-binding</keyword>
<evidence type="ECO:0000256" key="4">
    <source>
        <dbReference type="ARBA" id="ARBA00022679"/>
    </source>
</evidence>
<dbReference type="InterPro" id="IPR000550">
    <property type="entry name" value="Hppk"/>
</dbReference>
<evidence type="ECO:0000256" key="2">
    <source>
        <dbReference type="ARBA" id="ARBA00005051"/>
    </source>
</evidence>
<proteinExistence type="predicted"/>
<keyword evidence="4 10" id="KW-0808">Transferase</keyword>
<dbReference type="GO" id="GO:0003848">
    <property type="term" value="F:2-amino-4-hydroxy-6-hydroxymethyldihydropteridine diphosphokinase activity"/>
    <property type="evidence" value="ECO:0007669"/>
    <property type="project" value="UniProtKB-EC"/>
</dbReference>
<dbReference type="GeneID" id="66838797"/>
<sequence length="159" mass="18048">MIQAYLGLGSNIGDRENQLNEAIKMLNEYDGIDVLKVSSIYETAPVGYTEQPNFLNLCIGIETTLSVSELLERCLDVEARLHRVRKERWGPRTIDVDILLYGNEITELPNLSVPHPRMNERAFVLIPLNDIATDVIEPRSNLKIKDLVPNDESVVLYKL</sequence>
<evidence type="ECO:0000256" key="7">
    <source>
        <dbReference type="ARBA" id="ARBA00022840"/>
    </source>
</evidence>